<sequence length="280" mass="31733">MMNAICTYGGKRKMFHIFHFQQLSESDIERYRQHLECPNPKCAATAYFRRASVDGKSACFGSRYHVFGCSEGRASLQLERATKHVREVEQIIEDSEAVVFDFSTPTPKKKLSLVQPSKSRSAGPSAAQFHAGKVTGIRNPVLDMEKALDSLMLGSSLAQSDTIITIDGRYPYKAKNLFVNFADTEPEENLKTVHPKMFWGTISHCDAAMEWLNPAGCDDVGIPIKKHRDKLFKRFDIVKAQDVEGAGIILFGKCFWNAQKSRKIIDLWNENRIYMSFDEH</sequence>
<reference evidence="1 2" key="1">
    <citation type="journal article" date="2013" name="ISME J.">
        <title>Comparative genomics of pathogenic lineages of Vibrio nigripulchritudo identifies virulence-associated traits.</title>
        <authorList>
            <person name="Goudenege D."/>
            <person name="Labreuche Y."/>
            <person name="Krin E."/>
            <person name="Ansquer D."/>
            <person name="Mangenot S."/>
            <person name="Calteau A."/>
            <person name="Medigue C."/>
            <person name="Mazel D."/>
            <person name="Polz M.F."/>
            <person name="Le Roux F."/>
        </authorList>
    </citation>
    <scope>NUCLEOTIDE SEQUENCE [LARGE SCALE GENOMIC DNA]</scope>
    <source>
        <strain evidence="1 2">SOn1</strain>
    </source>
</reference>
<evidence type="ECO:0000313" key="2">
    <source>
        <dbReference type="Proteomes" id="UP000018211"/>
    </source>
</evidence>
<dbReference type="EMBL" id="CAOF01000200">
    <property type="protein sequence ID" value="CCO50316.1"/>
    <property type="molecule type" value="Genomic_DNA"/>
</dbReference>
<gene>
    <name evidence="1" type="ORF">VIBNISOn1_p0153</name>
</gene>
<proteinExistence type="predicted"/>
<protein>
    <submittedName>
        <fullName evidence="1">Uncharacterized protein</fullName>
    </submittedName>
</protein>
<evidence type="ECO:0000313" key="1">
    <source>
        <dbReference type="EMBL" id="CCO50316.1"/>
    </source>
</evidence>
<comment type="caution">
    <text evidence="1">The sequence shown here is derived from an EMBL/GenBank/DDBJ whole genome shotgun (WGS) entry which is preliminary data.</text>
</comment>
<organism evidence="1 2">
    <name type="scientific">Vibrio nigripulchritudo SOn1</name>
    <dbReference type="NCBI Taxonomy" id="1238450"/>
    <lineage>
        <taxon>Bacteria</taxon>
        <taxon>Pseudomonadati</taxon>
        <taxon>Pseudomonadota</taxon>
        <taxon>Gammaproteobacteria</taxon>
        <taxon>Vibrionales</taxon>
        <taxon>Vibrionaceae</taxon>
        <taxon>Vibrio</taxon>
    </lineage>
</organism>
<dbReference type="Proteomes" id="UP000018211">
    <property type="component" value="Unassembled WGS sequence"/>
</dbReference>
<dbReference type="AlphaFoldDB" id="A0AAV2W1Q6"/>
<name>A0AAV2W1Q6_9VIBR</name>
<dbReference type="RefSeq" id="WP_022614185.1">
    <property type="nucleotide sequence ID" value="NZ_LK391966.1"/>
</dbReference>
<accession>A0AAV2W1Q6</accession>